<dbReference type="EMBL" id="MU266394">
    <property type="protein sequence ID" value="KAH7925828.1"/>
    <property type="molecule type" value="Genomic_DNA"/>
</dbReference>
<gene>
    <name evidence="1" type="ORF">BV22DRAFT_1194856</name>
</gene>
<name>A0ACB8BLU0_9AGAM</name>
<proteinExistence type="predicted"/>
<comment type="caution">
    <text evidence="1">The sequence shown here is derived from an EMBL/GenBank/DDBJ whole genome shotgun (WGS) entry which is preliminary data.</text>
</comment>
<organism evidence="1 2">
    <name type="scientific">Leucogyrophana mollusca</name>
    <dbReference type="NCBI Taxonomy" id="85980"/>
    <lineage>
        <taxon>Eukaryota</taxon>
        <taxon>Fungi</taxon>
        <taxon>Dikarya</taxon>
        <taxon>Basidiomycota</taxon>
        <taxon>Agaricomycotina</taxon>
        <taxon>Agaricomycetes</taxon>
        <taxon>Agaricomycetidae</taxon>
        <taxon>Boletales</taxon>
        <taxon>Boletales incertae sedis</taxon>
        <taxon>Leucogyrophana</taxon>
    </lineage>
</organism>
<sequence length="515" mass="57118">MAGITSMPMTALAVVFAVALVVGNRKKKREGPPLPPGPPPTPFVGNVSGIDVSAPWLSYAKWGATYGGIIYSRFFSQDIIIINSEKIAKTLMENRSHIYSDRPVIATTEPLGLGFNSVLFRYGAKWRQHRRIFHQAVRPDAVVAYRPLQMQKGHQLLLDLLASPEEHVQHLVMHSGAIIMSAVYNYDTLPNNDPFMTVIEKATKIIVDELRPEVAAILSAFPILLSFPSWFPGMSINGRTADSKKYTKAWVESPFQYTQETIAAGTATPSMVSDALSKIEGKDDETEMTKAIKEVAATAFLAGAETTQSTLRVFILAMILYPEVQERAQALIDAVVGTDRLPNFDDRESLPYIDAILRETMRWNPVFPLGLPHAATEDDIYEGYYIPKGATIIPNAWAMAHDETKYPNSFEFIPERFIAADGNLTEDQATFTFGFGRRICVGRYFADGSLWSAMALMLATFKFSKAKDANGNDVDFDVKWSTGVAIHPLPFPCSITPRSRGMNAEKLQQLIRASH</sequence>
<protein>
    <submittedName>
        <fullName evidence="1">Cytochrome P450</fullName>
    </submittedName>
</protein>
<evidence type="ECO:0000313" key="1">
    <source>
        <dbReference type="EMBL" id="KAH7925828.1"/>
    </source>
</evidence>
<reference evidence="1" key="1">
    <citation type="journal article" date="2021" name="New Phytol.">
        <title>Evolutionary innovations through gain and loss of genes in the ectomycorrhizal Boletales.</title>
        <authorList>
            <person name="Wu G."/>
            <person name="Miyauchi S."/>
            <person name="Morin E."/>
            <person name="Kuo A."/>
            <person name="Drula E."/>
            <person name="Varga T."/>
            <person name="Kohler A."/>
            <person name="Feng B."/>
            <person name="Cao Y."/>
            <person name="Lipzen A."/>
            <person name="Daum C."/>
            <person name="Hundley H."/>
            <person name="Pangilinan J."/>
            <person name="Johnson J."/>
            <person name="Barry K."/>
            <person name="LaButti K."/>
            <person name="Ng V."/>
            <person name="Ahrendt S."/>
            <person name="Min B."/>
            <person name="Choi I.G."/>
            <person name="Park H."/>
            <person name="Plett J.M."/>
            <person name="Magnuson J."/>
            <person name="Spatafora J.W."/>
            <person name="Nagy L.G."/>
            <person name="Henrissat B."/>
            <person name="Grigoriev I.V."/>
            <person name="Yang Z.L."/>
            <person name="Xu J."/>
            <person name="Martin F.M."/>
        </authorList>
    </citation>
    <scope>NUCLEOTIDE SEQUENCE</scope>
    <source>
        <strain evidence="1">KUC20120723A-06</strain>
    </source>
</reference>
<evidence type="ECO:0000313" key="2">
    <source>
        <dbReference type="Proteomes" id="UP000790709"/>
    </source>
</evidence>
<dbReference type="Proteomes" id="UP000790709">
    <property type="component" value="Unassembled WGS sequence"/>
</dbReference>
<accession>A0ACB8BLU0</accession>
<keyword evidence="2" id="KW-1185">Reference proteome</keyword>